<protein>
    <submittedName>
        <fullName evidence="2">Uncharacterized protein</fullName>
    </submittedName>
</protein>
<dbReference type="PANTHER" id="PTHR33107:SF53">
    <property type="entry name" value="NEPROSIN DOMAIN-CONTAINING PROTEIN"/>
    <property type="match status" value="1"/>
</dbReference>
<organism evidence="2 3">
    <name type="scientific">Brassica campestris</name>
    <name type="common">Field mustard</name>
    <dbReference type="NCBI Taxonomy" id="3711"/>
    <lineage>
        <taxon>Eukaryota</taxon>
        <taxon>Viridiplantae</taxon>
        <taxon>Streptophyta</taxon>
        <taxon>Embryophyta</taxon>
        <taxon>Tracheophyta</taxon>
        <taxon>Spermatophyta</taxon>
        <taxon>Magnoliopsida</taxon>
        <taxon>eudicotyledons</taxon>
        <taxon>Gunneridae</taxon>
        <taxon>Pentapetalae</taxon>
        <taxon>rosids</taxon>
        <taxon>malvids</taxon>
        <taxon>Brassicales</taxon>
        <taxon>Brassicaceae</taxon>
        <taxon>Brassiceae</taxon>
        <taxon>Brassica</taxon>
    </lineage>
</organism>
<dbReference type="PANTHER" id="PTHR33107">
    <property type="entry name" value="KUNITZ TRYPSIN INHIBITOR 2"/>
    <property type="match status" value="1"/>
</dbReference>
<dbReference type="InterPro" id="IPR011065">
    <property type="entry name" value="Kunitz_inhibitor_STI-like_sf"/>
</dbReference>
<dbReference type="EMBL" id="CM010635">
    <property type="protein sequence ID" value="RID51894.1"/>
    <property type="molecule type" value="Genomic_DNA"/>
</dbReference>
<feature type="chain" id="PRO_5017404591" evidence="1">
    <location>
        <begin position="26"/>
        <end position="193"/>
    </location>
</feature>
<accession>A0A397YJ45</accession>
<keyword evidence="1" id="KW-0732">Signal</keyword>
<dbReference type="AlphaFoldDB" id="A0A397YJ45"/>
<sequence length="193" mass="21834">MKTAVGITMISFLLVAVTLSVVVSGVNEFVLDYQGKPVKPGTLYYVHHWHQERDSWLYPGSFRTSCPDTLAVVPTSYSLGERVQIMFNMVREDIGGVRVSTELNIWMPLGKTCSKSGYWRFAFNSWTREYELVPTGSRSSSDSIFTIQKSDRRYPSYEFVFGSENSTVIRFLELPSAPAFVSGKESAFSFYPV</sequence>
<dbReference type="SMART" id="SM00452">
    <property type="entry name" value="STI"/>
    <property type="match status" value="1"/>
</dbReference>
<dbReference type="InterPro" id="IPR002160">
    <property type="entry name" value="Prot_inh_Kunz-lg"/>
</dbReference>
<evidence type="ECO:0000313" key="3">
    <source>
        <dbReference type="Proteomes" id="UP000264353"/>
    </source>
</evidence>
<name>A0A397YJ45_BRACM</name>
<feature type="signal peptide" evidence="1">
    <location>
        <begin position="1"/>
        <end position="25"/>
    </location>
</feature>
<dbReference type="GO" id="GO:0004866">
    <property type="term" value="F:endopeptidase inhibitor activity"/>
    <property type="evidence" value="ECO:0007669"/>
    <property type="project" value="InterPro"/>
</dbReference>
<dbReference type="SUPFAM" id="SSF50386">
    <property type="entry name" value="STI-like"/>
    <property type="match status" value="1"/>
</dbReference>
<reference evidence="2 3" key="1">
    <citation type="submission" date="2018-06" db="EMBL/GenBank/DDBJ databases">
        <title>WGS assembly of Brassica rapa FPsc.</title>
        <authorList>
            <person name="Bowman J."/>
            <person name="Kohchi T."/>
            <person name="Yamato K."/>
            <person name="Jenkins J."/>
            <person name="Shu S."/>
            <person name="Ishizaki K."/>
            <person name="Yamaoka S."/>
            <person name="Nishihama R."/>
            <person name="Nakamura Y."/>
            <person name="Berger F."/>
            <person name="Adam C."/>
            <person name="Aki S."/>
            <person name="Althoff F."/>
            <person name="Araki T."/>
            <person name="Arteaga-Vazquez M."/>
            <person name="Balasubrmanian S."/>
            <person name="Bauer D."/>
            <person name="Boehm C."/>
            <person name="Briginshaw L."/>
            <person name="Caballero-Perez J."/>
            <person name="Catarino B."/>
            <person name="Chen F."/>
            <person name="Chiyoda S."/>
            <person name="Chovatia M."/>
            <person name="Davies K."/>
            <person name="Delmans M."/>
            <person name="Demura T."/>
            <person name="Dierschke T."/>
            <person name="Dolan L."/>
            <person name="Dorantes-Acosta A."/>
            <person name="Eklund D."/>
            <person name="Florent S."/>
            <person name="Flores-Sandoval E."/>
            <person name="Fujiyama A."/>
            <person name="Fukuzawa H."/>
            <person name="Galik B."/>
            <person name="Grimanelli D."/>
            <person name="Grimwood J."/>
            <person name="Grossniklaus U."/>
            <person name="Hamada T."/>
            <person name="Haseloff J."/>
            <person name="Hetherington A."/>
            <person name="Higo A."/>
            <person name="Hirakawa Y."/>
            <person name="Hundley H."/>
            <person name="Ikeda Y."/>
            <person name="Inoue K."/>
            <person name="Inoue S."/>
            <person name="Ishida S."/>
            <person name="Jia Q."/>
            <person name="Kakita M."/>
            <person name="Kanazawa T."/>
            <person name="Kawai Y."/>
            <person name="Kawashima T."/>
            <person name="Kennedy M."/>
            <person name="Kinose K."/>
            <person name="Kinoshita T."/>
            <person name="Kohara Y."/>
            <person name="Koide E."/>
            <person name="Komatsu K."/>
            <person name="Kopischke S."/>
            <person name="Kubo M."/>
            <person name="Kyozuka J."/>
            <person name="Lagercrantz U."/>
            <person name="Lin S."/>
            <person name="Lindquist E."/>
            <person name="Lipzen A."/>
            <person name="Lu C."/>
            <person name="Luna E."/>
            <person name="Martienssen R."/>
            <person name="Minamino N."/>
            <person name="Mizutani M."/>
            <person name="Mizutani M."/>
            <person name="Mochizuki N."/>
            <person name="Monte I."/>
            <person name="Mosher R."/>
            <person name="Nagasaki H."/>
            <person name="Nakagami H."/>
            <person name="Naramoto S."/>
            <person name="Nishitani K."/>
            <person name="Ohtani M."/>
            <person name="Okamoto T."/>
            <person name="Okumura M."/>
            <person name="Phillips J."/>
            <person name="Pollak B."/>
            <person name="Reinders A."/>
            <person name="Roevekamp M."/>
            <person name="Sano R."/>
            <person name="Sawa S."/>
            <person name="Schmid M."/>
            <person name="Shirakawa M."/>
            <person name="Solano R."/>
            <person name="Spunde A."/>
            <person name="Suetsugu N."/>
            <person name="Sugano S."/>
            <person name="Sugiyama A."/>
            <person name="Sun R."/>
            <person name="Suzuki Y."/>
            <person name="Takenaka M."/>
            <person name="Takezawa D."/>
            <person name="Tomogane H."/>
            <person name="Tsuzuki M."/>
            <person name="Ueda T."/>
            <person name="Umeda M."/>
            <person name="Ward J."/>
            <person name="Watanabe Y."/>
            <person name="Yazaki K."/>
            <person name="Yokoyama R."/>
            <person name="Yoshitake Y."/>
            <person name="Yotsui I."/>
            <person name="Zachgo S."/>
            <person name="Schmutz J."/>
        </authorList>
    </citation>
    <scope>NUCLEOTIDE SEQUENCE [LARGE SCALE GENOMIC DNA]</scope>
    <source>
        <strain evidence="3">cv. B-3</strain>
    </source>
</reference>
<evidence type="ECO:0000313" key="2">
    <source>
        <dbReference type="EMBL" id="RID51894.1"/>
    </source>
</evidence>
<gene>
    <name evidence="2" type="ORF">BRARA_H02530</name>
</gene>
<dbReference type="Gene3D" id="2.80.10.50">
    <property type="match status" value="1"/>
</dbReference>
<dbReference type="Proteomes" id="UP000264353">
    <property type="component" value="Chromosome A8"/>
</dbReference>
<proteinExistence type="predicted"/>
<evidence type="ECO:0000256" key="1">
    <source>
        <dbReference type="SAM" id="SignalP"/>
    </source>
</evidence>
<dbReference type="Pfam" id="PF00197">
    <property type="entry name" value="Kunitz_legume"/>
    <property type="match status" value="1"/>
</dbReference>